<evidence type="ECO:0000256" key="2">
    <source>
        <dbReference type="ARBA" id="ARBA00022692"/>
    </source>
</evidence>
<evidence type="ECO:0000256" key="3">
    <source>
        <dbReference type="ARBA" id="ARBA00022989"/>
    </source>
</evidence>
<dbReference type="InterPro" id="IPR007016">
    <property type="entry name" value="O-antigen_ligase-rel_domated"/>
</dbReference>
<dbReference type="PANTHER" id="PTHR37422">
    <property type="entry name" value="TEICHURONIC ACID BIOSYNTHESIS PROTEIN TUAE"/>
    <property type="match status" value="1"/>
</dbReference>
<feature type="transmembrane region" description="Helical" evidence="5">
    <location>
        <begin position="111"/>
        <end position="131"/>
    </location>
</feature>
<organism evidence="7 8">
    <name type="scientific">Romeriopsis navalis LEGE 11480</name>
    <dbReference type="NCBI Taxonomy" id="2777977"/>
    <lineage>
        <taxon>Bacteria</taxon>
        <taxon>Bacillati</taxon>
        <taxon>Cyanobacteriota</taxon>
        <taxon>Cyanophyceae</taxon>
        <taxon>Leptolyngbyales</taxon>
        <taxon>Leptolyngbyaceae</taxon>
        <taxon>Romeriopsis</taxon>
        <taxon>Romeriopsis navalis</taxon>
    </lineage>
</organism>
<accession>A0A928Z5J1</accession>
<dbReference type="GO" id="GO:0016874">
    <property type="term" value="F:ligase activity"/>
    <property type="evidence" value="ECO:0007669"/>
    <property type="project" value="UniProtKB-KW"/>
</dbReference>
<feature type="transmembrane region" description="Helical" evidence="5">
    <location>
        <begin position="41"/>
        <end position="60"/>
    </location>
</feature>
<dbReference type="AlphaFoldDB" id="A0A928Z5J1"/>
<evidence type="ECO:0000259" key="6">
    <source>
        <dbReference type="Pfam" id="PF04932"/>
    </source>
</evidence>
<feature type="transmembrane region" description="Helical" evidence="5">
    <location>
        <begin position="258"/>
        <end position="277"/>
    </location>
</feature>
<comment type="subcellular location">
    <subcellularLocation>
        <location evidence="1">Membrane</location>
        <topology evidence="1">Multi-pass membrane protein</topology>
    </subcellularLocation>
</comment>
<name>A0A928Z5J1_9CYAN</name>
<proteinExistence type="predicted"/>
<feature type="transmembrane region" description="Helical" evidence="5">
    <location>
        <begin position="201"/>
        <end position="222"/>
    </location>
</feature>
<dbReference type="PANTHER" id="PTHR37422:SF17">
    <property type="entry name" value="O-ANTIGEN LIGASE"/>
    <property type="match status" value="1"/>
</dbReference>
<evidence type="ECO:0000256" key="1">
    <source>
        <dbReference type="ARBA" id="ARBA00004141"/>
    </source>
</evidence>
<comment type="caution">
    <text evidence="7">The sequence shown here is derived from an EMBL/GenBank/DDBJ whole genome shotgun (WGS) entry which is preliminary data.</text>
</comment>
<dbReference type="Proteomes" id="UP000625316">
    <property type="component" value="Unassembled WGS sequence"/>
</dbReference>
<dbReference type="InterPro" id="IPR051533">
    <property type="entry name" value="WaaL-like"/>
</dbReference>
<evidence type="ECO:0000256" key="5">
    <source>
        <dbReference type="SAM" id="Phobius"/>
    </source>
</evidence>
<keyword evidence="8" id="KW-1185">Reference proteome</keyword>
<sequence length="307" mass="34504">SALSAGAFSHFVFGLLFPAYAQHVMYWSGAWRGLMTHKNSLAQLSVLGALVIQMVLPFHYRHKRWLWAGLATCVMLVLLSTSKTGFVLLLLLSLLLPILRSLRVNRIEAKLAVVTMFLFILTLIAAFVGNYELILTSLGRDPTLTGRTDIWAVLLEKASKHIWFGYGFEVFWSGGMDGEAVDLWYVNRYIVDTAHNGFLDILLELGIVGLGIFLASVVMNFLRGLQWLSGTRSPEGLYPLVVMAYWIVYNLSESTVPTPYSINWILFVSVATSMLIYRLPGRRAIAHNQPRQRLHTTYEALPAHPDS</sequence>
<dbReference type="Pfam" id="PF04932">
    <property type="entry name" value="Wzy_C"/>
    <property type="match status" value="1"/>
</dbReference>
<keyword evidence="4 5" id="KW-0472">Membrane</keyword>
<evidence type="ECO:0000313" key="8">
    <source>
        <dbReference type="Proteomes" id="UP000625316"/>
    </source>
</evidence>
<reference evidence="7" key="1">
    <citation type="submission" date="2020-10" db="EMBL/GenBank/DDBJ databases">
        <authorList>
            <person name="Castelo-Branco R."/>
            <person name="Eusebio N."/>
            <person name="Adriana R."/>
            <person name="Vieira A."/>
            <person name="Brugerolle De Fraissinette N."/>
            <person name="Rezende De Castro R."/>
            <person name="Schneider M.P."/>
            <person name="Vasconcelos V."/>
            <person name="Leao P.N."/>
        </authorList>
    </citation>
    <scope>NUCLEOTIDE SEQUENCE</scope>
    <source>
        <strain evidence="7">LEGE 11480</strain>
    </source>
</reference>
<dbReference type="EMBL" id="JADEXQ010000060">
    <property type="protein sequence ID" value="MBE9031325.1"/>
    <property type="molecule type" value="Genomic_DNA"/>
</dbReference>
<feature type="transmembrane region" description="Helical" evidence="5">
    <location>
        <begin position="66"/>
        <end position="99"/>
    </location>
</feature>
<gene>
    <name evidence="7" type="ORF">IQ266_16440</name>
</gene>
<keyword evidence="3 5" id="KW-1133">Transmembrane helix</keyword>
<protein>
    <submittedName>
        <fullName evidence="7">O-antigen ligase family protein</fullName>
    </submittedName>
</protein>
<keyword evidence="7" id="KW-0436">Ligase</keyword>
<feature type="domain" description="O-antigen ligase-related" evidence="6">
    <location>
        <begin position="69"/>
        <end position="214"/>
    </location>
</feature>
<feature type="non-terminal residue" evidence="7">
    <location>
        <position position="1"/>
    </location>
</feature>
<dbReference type="GO" id="GO:0016020">
    <property type="term" value="C:membrane"/>
    <property type="evidence" value="ECO:0007669"/>
    <property type="project" value="UniProtKB-SubCell"/>
</dbReference>
<keyword evidence="2 5" id="KW-0812">Transmembrane</keyword>
<feature type="transmembrane region" description="Helical" evidence="5">
    <location>
        <begin position="6"/>
        <end position="29"/>
    </location>
</feature>
<dbReference type="RefSeq" id="WP_264326155.1">
    <property type="nucleotide sequence ID" value="NZ_JADEXQ010000060.1"/>
</dbReference>
<evidence type="ECO:0000313" key="7">
    <source>
        <dbReference type="EMBL" id="MBE9031325.1"/>
    </source>
</evidence>
<evidence type="ECO:0000256" key="4">
    <source>
        <dbReference type="ARBA" id="ARBA00023136"/>
    </source>
</evidence>